<evidence type="ECO:0000313" key="1">
    <source>
        <dbReference type="EMBL" id="SDN11828.1"/>
    </source>
</evidence>
<dbReference type="AlphaFoldDB" id="A0A1G9YRS3"/>
<dbReference type="Pfam" id="PF10764">
    <property type="entry name" value="Gin"/>
    <property type="match status" value="1"/>
</dbReference>
<proteinExistence type="predicted"/>
<keyword evidence="2" id="KW-1185">Reference proteome</keyword>
<sequence length="63" mass="7290">MGSKVTYETCGVCGVEKQKGIHLYTLYICCECEQKIIHTEPSDAAYQYYLDKLKNMKQTKLYS</sequence>
<dbReference type="EMBL" id="FNHF01000010">
    <property type="protein sequence ID" value="SDN11828.1"/>
    <property type="molecule type" value="Genomic_DNA"/>
</dbReference>
<dbReference type="Proteomes" id="UP000182347">
    <property type="component" value="Unassembled WGS sequence"/>
</dbReference>
<dbReference type="InterPro" id="IPR019700">
    <property type="entry name" value="Sigma-G_inhibitor_Gin"/>
</dbReference>
<accession>A0A1G9YRS3</accession>
<name>A0A1G9YRS3_9BACI</name>
<gene>
    <name evidence="1" type="ORF">SAMN05216244_0065</name>
</gene>
<dbReference type="STRING" id="482461.SAMN05216244_0065"/>
<protein>
    <submittedName>
        <fullName evidence="1">Inhibitor of sigma-G Gin</fullName>
    </submittedName>
</protein>
<evidence type="ECO:0000313" key="2">
    <source>
        <dbReference type="Proteomes" id="UP000182347"/>
    </source>
</evidence>
<organism evidence="1 2">
    <name type="scientific">Sediminibacillus halophilus</name>
    <dbReference type="NCBI Taxonomy" id="482461"/>
    <lineage>
        <taxon>Bacteria</taxon>
        <taxon>Bacillati</taxon>
        <taxon>Bacillota</taxon>
        <taxon>Bacilli</taxon>
        <taxon>Bacillales</taxon>
        <taxon>Bacillaceae</taxon>
        <taxon>Sediminibacillus</taxon>
    </lineage>
</organism>
<dbReference type="OrthoDB" id="2886653at2"/>
<dbReference type="RefSeq" id="WP_139187019.1">
    <property type="nucleotide sequence ID" value="NZ_FNHF01000010.1"/>
</dbReference>
<reference evidence="2" key="1">
    <citation type="submission" date="2016-10" db="EMBL/GenBank/DDBJ databases">
        <authorList>
            <person name="Varghese N."/>
            <person name="Submissions S."/>
        </authorList>
    </citation>
    <scope>NUCLEOTIDE SEQUENCE [LARGE SCALE GENOMIC DNA]</scope>
    <source>
        <strain evidence="2">CGMCC 1.6199</strain>
    </source>
</reference>